<feature type="compositionally biased region" description="Low complexity" evidence="1">
    <location>
        <begin position="11"/>
        <end position="27"/>
    </location>
</feature>
<dbReference type="EMBL" id="QFWQ01000007">
    <property type="protein sequence ID" value="RCS29333.1"/>
    <property type="molecule type" value="Genomic_DNA"/>
</dbReference>
<dbReference type="AlphaFoldDB" id="A0A368KF51"/>
<comment type="caution">
    <text evidence="2">The sequence shown here is derived from an EMBL/GenBank/DDBJ whole genome shotgun (WGS) entry which is preliminary data.</text>
</comment>
<accession>A0A368KF51</accession>
<reference evidence="2 3" key="1">
    <citation type="submission" date="2018-05" db="EMBL/GenBank/DDBJ databases">
        <title>Draft genome sequence of Rhodanobacter denitrificans Yn1 isolated from gold copper mine.</title>
        <authorList>
            <person name="Yang N."/>
            <person name="Mazhar H.S."/>
            <person name="Rensing C."/>
        </authorList>
    </citation>
    <scope>NUCLEOTIDE SEQUENCE [LARGE SCALE GENOMIC DNA]</scope>
    <source>
        <strain evidence="2 3">Yn1</strain>
    </source>
</reference>
<gene>
    <name evidence="2" type="ORF">DEO45_12615</name>
</gene>
<dbReference type="SUPFAM" id="SSF49899">
    <property type="entry name" value="Concanavalin A-like lectins/glucanases"/>
    <property type="match status" value="1"/>
</dbReference>
<feature type="non-terminal residue" evidence="2">
    <location>
        <position position="1"/>
    </location>
</feature>
<name>A0A368KF51_9GAMM</name>
<evidence type="ECO:0000256" key="1">
    <source>
        <dbReference type="SAM" id="MobiDB-lite"/>
    </source>
</evidence>
<evidence type="ECO:0000313" key="3">
    <source>
        <dbReference type="Proteomes" id="UP000252387"/>
    </source>
</evidence>
<keyword evidence="3" id="KW-1185">Reference proteome</keyword>
<feature type="region of interest" description="Disordered" evidence="1">
    <location>
        <begin position="1"/>
        <end position="36"/>
    </location>
</feature>
<dbReference type="InterPro" id="IPR013320">
    <property type="entry name" value="ConA-like_dom_sf"/>
</dbReference>
<sequence>TETVTDSVNGSTNSKTASVSVSSSSPSQLLGNTGFESGSSSPWSMSSGTLCSNSGCSGEVAHSGSWFAWLDGYGTTHTDTVSQSVAIPSGKTSATLSYYLHIDTAESGSTAYDTLKVQVLNSSGSVLATLATFSNVNAATGYAVHTANLTPYIGQTVTIKFTGSEDSSLQTSFVLDDITLTVQ</sequence>
<dbReference type="Proteomes" id="UP000252387">
    <property type="component" value="Unassembled WGS sequence"/>
</dbReference>
<organism evidence="2 3">
    <name type="scientific">Rhodanobacter denitrificans</name>
    <dbReference type="NCBI Taxonomy" id="666685"/>
    <lineage>
        <taxon>Bacteria</taxon>
        <taxon>Pseudomonadati</taxon>
        <taxon>Pseudomonadota</taxon>
        <taxon>Gammaproteobacteria</taxon>
        <taxon>Lysobacterales</taxon>
        <taxon>Rhodanobacteraceae</taxon>
        <taxon>Rhodanobacter</taxon>
    </lineage>
</organism>
<proteinExistence type="predicted"/>
<evidence type="ECO:0000313" key="2">
    <source>
        <dbReference type="EMBL" id="RCS29333.1"/>
    </source>
</evidence>
<dbReference type="Gene3D" id="2.60.120.260">
    <property type="entry name" value="Galactose-binding domain-like"/>
    <property type="match status" value="1"/>
</dbReference>
<feature type="compositionally biased region" description="Polar residues" evidence="1">
    <location>
        <begin position="1"/>
        <end position="10"/>
    </location>
</feature>
<protein>
    <submittedName>
        <fullName evidence="2">Xanthomonalisin</fullName>
    </submittedName>
</protein>